<dbReference type="Proteomes" id="UP001235840">
    <property type="component" value="Unassembled WGS sequence"/>
</dbReference>
<gene>
    <name evidence="2" type="ORF">J2S11_003229</name>
</gene>
<reference evidence="2 3" key="1">
    <citation type="submission" date="2023-07" db="EMBL/GenBank/DDBJ databases">
        <title>Genomic Encyclopedia of Type Strains, Phase IV (KMG-IV): sequencing the most valuable type-strain genomes for metagenomic binning, comparative biology and taxonomic classification.</title>
        <authorList>
            <person name="Goeker M."/>
        </authorList>
    </citation>
    <scope>NUCLEOTIDE SEQUENCE [LARGE SCALE GENOMIC DNA]</scope>
    <source>
        <strain evidence="2 3">DSM 12751</strain>
    </source>
</reference>
<keyword evidence="1" id="KW-0812">Transmembrane</keyword>
<protein>
    <submittedName>
        <fullName evidence="2">Membrane protein</fullName>
    </submittedName>
</protein>
<accession>A0ABT9W227</accession>
<sequence length="241" mass="27507">MLKIIFYFWYVVGLILMLTIGVPDILSFSNGLFLVFFALYALTIEQKLGEKKAIIWTRAALIGVLTFTIEWIGVRTGFPFGEYNYSNTLGFLLDGVPITIATAWVGVLVSAVVISEYQSRWVRAIFVGLWALFLDLVLDPVAFAKEFWMWEHEGGFYYGIPLDNFIIWFILPALLSFVFPLRSISYSIRKEMMRLYQMMLLFFGILGIGQGMVIPLVIAIVGVILAEGVLRRDQSRQKQMV</sequence>
<feature type="transmembrane region" description="Helical" evidence="1">
    <location>
        <begin position="121"/>
        <end position="144"/>
    </location>
</feature>
<keyword evidence="3" id="KW-1185">Reference proteome</keyword>
<dbReference type="Pfam" id="PF04240">
    <property type="entry name" value="Caroten_synth"/>
    <property type="match status" value="1"/>
</dbReference>
<feature type="transmembrane region" description="Helical" evidence="1">
    <location>
        <begin position="28"/>
        <end position="44"/>
    </location>
</feature>
<feature type="transmembrane region" description="Helical" evidence="1">
    <location>
        <begin position="94"/>
        <end position="114"/>
    </location>
</feature>
<dbReference type="InterPro" id="IPR007354">
    <property type="entry name" value="CruF-like"/>
</dbReference>
<comment type="caution">
    <text evidence="2">The sequence shown here is derived from an EMBL/GenBank/DDBJ whole genome shotgun (WGS) entry which is preliminary data.</text>
</comment>
<feature type="transmembrane region" description="Helical" evidence="1">
    <location>
        <begin position="200"/>
        <end position="226"/>
    </location>
</feature>
<proteinExistence type="predicted"/>
<evidence type="ECO:0000256" key="1">
    <source>
        <dbReference type="SAM" id="Phobius"/>
    </source>
</evidence>
<keyword evidence="1" id="KW-1133">Transmembrane helix</keyword>
<feature type="transmembrane region" description="Helical" evidence="1">
    <location>
        <begin position="156"/>
        <end position="179"/>
    </location>
</feature>
<dbReference type="PANTHER" id="PTHR39419:SF1">
    <property type="entry name" value="SLL0814 PROTEIN"/>
    <property type="match status" value="1"/>
</dbReference>
<evidence type="ECO:0000313" key="3">
    <source>
        <dbReference type="Proteomes" id="UP001235840"/>
    </source>
</evidence>
<dbReference type="PANTHER" id="PTHR39419">
    <property type="entry name" value="SLL0814 PROTEIN"/>
    <property type="match status" value="1"/>
</dbReference>
<name>A0ABT9W227_9BACI</name>
<dbReference type="RefSeq" id="WP_307396136.1">
    <property type="nucleotide sequence ID" value="NZ_BAAADK010000014.1"/>
</dbReference>
<organism evidence="2 3">
    <name type="scientific">Caldalkalibacillus horti</name>
    <dbReference type="NCBI Taxonomy" id="77523"/>
    <lineage>
        <taxon>Bacteria</taxon>
        <taxon>Bacillati</taxon>
        <taxon>Bacillota</taxon>
        <taxon>Bacilli</taxon>
        <taxon>Bacillales</taxon>
        <taxon>Bacillaceae</taxon>
        <taxon>Caldalkalibacillus</taxon>
    </lineage>
</organism>
<feature type="transmembrane region" description="Helical" evidence="1">
    <location>
        <begin position="56"/>
        <end position="74"/>
    </location>
</feature>
<feature type="transmembrane region" description="Helical" evidence="1">
    <location>
        <begin position="5"/>
        <end position="22"/>
    </location>
</feature>
<evidence type="ECO:0000313" key="2">
    <source>
        <dbReference type="EMBL" id="MDQ0167304.1"/>
    </source>
</evidence>
<dbReference type="EMBL" id="JAUSTY010000014">
    <property type="protein sequence ID" value="MDQ0167304.1"/>
    <property type="molecule type" value="Genomic_DNA"/>
</dbReference>
<keyword evidence="1" id="KW-0472">Membrane</keyword>